<dbReference type="EC" id="5.4.4.2" evidence="3"/>
<dbReference type="SUPFAM" id="SSF56322">
    <property type="entry name" value="ADC synthase"/>
    <property type="match status" value="1"/>
</dbReference>
<keyword evidence="4" id="KW-0413">Isomerase</keyword>
<reference evidence="7" key="1">
    <citation type="journal article" date="2022" name="Microorganisms">
        <title>Discovery, Biosynthesis and Biological Activity of a Succinylated Myxochelin from the Myxobacterial Strain MSr12020.</title>
        <authorList>
            <person name="Okoth D.A."/>
            <person name="Hug J.J."/>
            <person name="Garcia R."/>
            <person name="Muller R."/>
        </authorList>
    </citation>
    <scope>NUCLEOTIDE SEQUENCE</scope>
    <source>
        <strain evidence="7">MSr12020</strain>
    </source>
</reference>
<evidence type="ECO:0000256" key="1">
    <source>
        <dbReference type="ARBA" id="ARBA00000799"/>
    </source>
</evidence>
<dbReference type="InterPro" id="IPR004561">
    <property type="entry name" value="IsoChor_synthase"/>
</dbReference>
<organism evidence="7">
    <name type="scientific">myxobacterium MSr12020</name>
    <dbReference type="NCBI Taxonomy" id="2993535"/>
    <lineage>
        <taxon>Bacteria</taxon>
        <taxon>Pseudomonadati</taxon>
        <taxon>Myxococcota</taxon>
        <taxon>Myxococcia</taxon>
        <taxon>Myxococcales</taxon>
    </lineage>
</organism>
<evidence type="ECO:0000256" key="3">
    <source>
        <dbReference type="ARBA" id="ARBA00012824"/>
    </source>
</evidence>
<dbReference type="NCBIfam" id="NF005380">
    <property type="entry name" value="PRK06923.1"/>
    <property type="match status" value="1"/>
</dbReference>
<dbReference type="AlphaFoldDB" id="A0A9E8II55"/>
<name>A0A9E8II55_9BACT</name>
<dbReference type="InterPro" id="IPR015890">
    <property type="entry name" value="Chorismate_C"/>
</dbReference>
<feature type="domain" description="Chorismate-utilising enzyme C-terminal" evidence="6">
    <location>
        <begin position="130"/>
        <end position="398"/>
    </location>
</feature>
<evidence type="ECO:0000256" key="2">
    <source>
        <dbReference type="ARBA" id="ARBA00005297"/>
    </source>
</evidence>
<dbReference type="Pfam" id="PF00425">
    <property type="entry name" value="Chorismate_bind"/>
    <property type="match status" value="1"/>
</dbReference>
<proteinExistence type="inferred from homology"/>
<comment type="similarity">
    <text evidence="2">Belongs to the isochorismate synthase family.</text>
</comment>
<accession>A0A9E8II55</accession>
<dbReference type="NCBIfam" id="TIGR00543">
    <property type="entry name" value="isochor_syn"/>
    <property type="match status" value="1"/>
</dbReference>
<dbReference type="PANTHER" id="PTHR42839:SF2">
    <property type="entry name" value="ISOCHORISMATE SYNTHASE ENTC"/>
    <property type="match status" value="1"/>
</dbReference>
<evidence type="ECO:0000259" key="6">
    <source>
        <dbReference type="Pfam" id="PF00425"/>
    </source>
</evidence>
<dbReference type="PANTHER" id="PTHR42839">
    <property type="entry name" value="ISOCHORISMATE SYNTHASE ENTC"/>
    <property type="match status" value="1"/>
</dbReference>
<dbReference type="GO" id="GO:0008909">
    <property type="term" value="F:isochorismate synthase activity"/>
    <property type="evidence" value="ECO:0007669"/>
    <property type="project" value="UniProtKB-EC"/>
</dbReference>
<evidence type="ECO:0000313" key="7">
    <source>
        <dbReference type="EMBL" id="UZH23215.1"/>
    </source>
</evidence>
<evidence type="ECO:0000256" key="4">
    <source>
        <dbReference type="ARBA" id="ARBA00023235"/>
    </source>
</evidence>
<reference evidence="7" key="2">
    <citation type="submission" date="2022-09" db="EMBL/GenBank/DDBJ databases">
        <authorList>
            <person name="Okoth D.A."/>
            <person name="Hug J.J."/>
            <person name="Garcia R."/>
            <person name="Mueller R."/>
        </authorList>
    </citation>
    <scope>NUCLEOTIDE SEQUENCE</scope>
    <source>
        <strain evidence="7">MSr12020</strain>
    </source>
</reference>
<dbReference type="Gene3D" id="3.60.120.10">
    <property type="entry name" value="Anthranilate synthase"/>
    <property type="match status" value="1"/>
</dbReference>
<dbReference type="InterPro" id="IPR005801">
    <property type="entry name" value="ADC_synthase"/>
</dbReference>
<dbReference type="GO" id="GO:0009697">
    <property type="term" value="P:salicylic acid biosynthetic process"/>
    <property type="evidence" value="ECO:0007669"/>
    <property type="project" value="TreeGrafter"/>
</dbReference>
<sequence length="415" mass="43658">MTSVSTSTTAAAPAQSGAEILAEYNLESSFFFASQARTILAQGVREIIAEPGGSATGELPKRVAAALTALASSGHGRPLAVGALPFDGRSPAHLLVPRTVQITGPVDAASLSPRVASRVFARRMGMSPQREEYLRGIERALASIRNDELSKVVLSRMLELRLSQPVDLPLLLQRLAKQNAAGYTFAVKLPEVRPAGSAGEENAPARMLLGASPELLVSRSGNTVFANPLAGSAPRSPDPEEDQRRANALLASEKDRREHAVVVEAVAAALRPFCRSLSVPPRASLLHTPAMWHLSTQITGELADPSVSSLELALALHPTPAVCGYPTARARAAIGEIEPFDRGYFTGLVGYCDAAGDGEWAVTIRCAEISGDAVRLYAGGGIVAGSAPERERAEIAAKMRTVLSALGLDPLPEDL</sequence>
<protein>
    <recommendedName>
        <fullName evidence="3">isochorismate synthase</fullName>
        <ecNumber evidence="3">5.4.4.2</ecNumber>
    </recommendedName>
    <alternativeName>
        <fullName evidence="5">Isochorismate mutase</fullName>
    </alternativeName>
</protein>
<evidence type="ECO:0000256" key="5">
    <source>
        <dbReference type="ARBA" id="ARBA00041564"/>
    </source>
</evidence>
<dbReference type="EMBL" id="OP359050">
    <property type="protein sequence ID" value="UZH23215.1"/>
    <property type="molecule type" value="Genomic_DNA"/>
</dbReference>
<comment type="catalytic activity">
    <reaction evidence="1">
        <text>chorismate = isochorismate</text>
        <dbReference type="Rhea" id="RHEA:18985"/>
        <dbReference type="ChEBI" id="CHEBI:29748"/>
        <dbReference type="ChEBI" id="CHEBI:29780"/>
        <dbReference type="EC" id="5.4.4.2"/>
    </reaction>
</comment>